<dbReference type="PROSITE" id="PS50948">
    <property type="entry name" value="PAN"/>
    <property type="match status" value="1"/>
</dbReference>
<evidence type="ECO:0000256" key="2">
    <source>
        <dbReference type="ARBA" id="ARBA00023157"/>
    </source>
</evidence>
<dbReference type="eggNOG" id="ENOG502S45E">
    <property type="taxonomic scope" value="Eukaryota"/>
</dbReference>
<dbReference type="AlphaFoldDB" id="G0M6R7"/>
<evidence type="ECO:0000313" key="6">
    <source>
        <dbReference type="Proteomes" id="UP000008068"/>
    </source>
</evidence>
<evidence type="ECO:0000313" key="5">
    <source>
        <dbReference type="EMBL" id="EGT30601.1"/>
    </source>
</evidence>
<dbReference type="InterPro" id="IPR000177">
    <property type="entry name" value="Apple"/>
</dbReference>
<dbReference type="CDD" id="cd01100">
    <property type="entry name" value="APPLE_Factor_XI_like"/>
    <property type="match status" value="1"/>
</dbReference>
<feature type="signal peptide" evidence="3">
    <location>
        <begin position="1"/>
        <end position="16"/>
    </location>
</feature>
<evidence type="ECO:0000259" key="4">
    <source>
        <dbReference type="PROSITE" id="PS50948"/>
    </source>
</evidence>
<protein>
    <recommendedName>
        <fullName evidence="4">Apple domain-containing protein</fullName>
    </recommendedName>
</protein>
<dbReference type="Pfam" id="PF00024">
    <property type="entry name" value="PAN_1"/>
    <property type="match status" value="1"/>
</dbReference>
<dbReference type="OrthoDB" id="5806724at2759"/>
<dbReference type="InterPro" id="IPR003609">
    <property type="entry name" value="Pan_app"/>
</dbReference>
<evidence type="ECO:0000256" key="3">
    <source>
        <dbReference type="SAM" id="SignalP"/>
    </source>
</evidence>
<organism evidence="6">
    <name type="scientific">Caenorhabditis brenneri</name>
    <name type="common">Nematode worm</name>
    <dbReference type="NCBI Taxonomy" id="135651"/>
    <lineage>
        <taxon>Eukaryota</taxon>
        <taxon>Metazoa</taxon>
        <taxon>Ecdysozoa</taxon>
        <taxon>Nematoda</taxon>
        <taxon>Chromadorea</taxon>
        <taxon>Rhabditida</taxon>
        <taxon>Rhabditina</taxon>
        <taxon>Rhabditomorpha</taxon>
        <taxon>Rhabditoidea</taxon>
        <taxon>Rhabditidae</taxon>
        <taxon>Peloderinae</taxon>
        <taxon>Caenorhabditis</taxon>
    </lineage>
</organism>
<dbReference type="InParanoid" id="G0M6R7"/>
<keyword evidence="3" id="KW-0732">Signal</keyword>
<dbReference type="OMA" id="KANTHSG"/>
<dbReference type="EMBL" id="GL379786">
    <property type="protein sequence ID" value="EGT30601.1"/>
    <property type="molecule type" value="Genomic_DNA"/>
</dbReference>
<keyword evidence="6" id="KW-1185">Reference proteome</keyword>
<evidence type="ECO:0000256" key="1">
    <source>
        <dbReference type="ARBA" id="ARBA00022737"/>
    </source>
</evidence>
<dbReference type="GO" id="GO:0006508">
    <property type="term" value="P:proteolysis"/>
    <property type="evidence" value="ECO:0007669"/>
    <property type="project" value="InterPro"/>
</dbReference>
<dbReference type="SMART" id="SM00223">
    <property type="entry name" value="APPLE"/>
    <property type="match status" value="1"/>
</dbReference>
<accession>G0M6R7</accession>
<name>G0M6R7_CAEBE</name>
<sequence>MIATTVFGLMMMHVGAASVQSCLFLPNVYLNGGTVDEFQTEDITQCCVQCSTSSCCIAYTYDTVKKRCFLKNAIGYSTEDYTMTSGLKPNSRYIDIGVTLKNVRILGDNSNKIDLRSEEECRQYCSAYQVFSWGPPRQDNGKKTGECVCTMRIKSLSYDYGCTSEINPAQG</sequence>
<proteinExistence type="predicted"/>
<dbReference type="FunCoup" id="G0M6R7">
    <property type="interactions" value="298"/>
</dbReference>
<dbReference type="Gene3D" id="3.50.4.10">
    <property type="entry name" value="Hepatocyte Growth Factor"/>
    <property type="match status" value="1"/>
</dbReference>
<dbReference type="HOGENOM" id="CLU_1572049_0_0_1"/>
<keyword evidence="1" id="KW-0677">Repeat</keyword>
<dbReference type="GO" id="GO:0005576">
    <property type="term" value="C:extracellular region"/>
    <property type="evidence" value="ECO:0007669"/>
    <property type="project" value="InterPro"/>
</dbReference>
<feature type="domain" description="Apple" evidence="4">
    <location>
        <begin position="22"/>
        <end position="94"/>
    </location>
</feature>
<feature type="chain" id="PRO_5003403096" description="Apple domain-containing protein" evidence="3">
    <location>
        <begin position="17"/>
        <end position="171"/>
    </location>
</feature>
<reference evidence="6" key="1">
    <citation type="submission" date="2011-07" db="EMBL/GenBank/DDBJ databases">
        <authorList>
            <consortium name="Caenorhabditis brenneri Sequencing and Analysis Consortium"/>
            <person name="Wilson R.K."/>
        </authorList>
    </citation>
    <scope>NUCLEOTIDE SEQUENCE [LARGE SCALE GENOMIC DNA]</scope>
    <source>
        <strain evidence="6">PB2801</strain>
    </source>
</reference>
<dbReference type="Proteomes" id="UP000008068">
    <property type="component" value="Unassembled WGS sequence"/>
</dbReference>
<gene>
    <name evidence="5" type="ORF">CAEBREN_21116</name>
</gene>
<keyword evidence="2" id="KW-1015">Disulfide bond</keyword>